<gene>
    <name evidence="8" type="ORF">DL762_010427</name>
</gene>
<proteinExistence type="predicted"/>
<dbReference type="InterPro" id="IPR036259">
    <property type="entry name" value="MFS_trans_sf"/>
</dbReference>
<evidence type="ECO:0000313" key="8">
    <source>
        <dbReference type="EMBL" id="RYO74492.1"/>
    </source>
</evidence>
<dbReference type="EMBL" id="QJNS01000725">
    <property type="protein sequence ID" value="RYO74492.1"/>
    <property type="molecule type" value="Genomic_DNA"/>
</dbReference>
<feature type="transmembrane region" description="Helical" evidence="6">
    <location>
        <begin position="95"/>
        <end position="113"/>
    </location>
</feature>
<reference evidence="8 9" key="1">
    <citation type="submission" date="2018-06" db="EMBL/GenBank/DDBJ databases">
        <title>Complete Genomes of Monosporascus.</title>
        <authorList>
            <person name="Robinson A.J."/>
            <person name="Natvig D.O."/>
        </authorList>
    </citation>
    <scope>NUCLEOTIDE SEQUENCE [LARGE SCALE GENOMIC DNA]</scope>
    <source>
        <strain evidence="8 9">CBS 609.92</strain>
    </source>
</reference>
<sequence>MSARGTRRLQEKSSAKGDVEEPTQSDTSEQEQGITKTETNSSIAETFFLLHEIIFVAVICLAQLFTHTKEAALGQVIGITRVIGDSFGITNPGELSWLIAGYSLTVGTFIIFSGRLGDVFGYKTMYLLGMARFSLWNLVAGLAVYSNHVLFIFARVLQGVGPAVVLPNSLAILGSTYAPGKRKAMVFATFGATALGGTILGAAFSGLFALEWWPWTFWCFSIVLAAVVVIGFFAIPSQVQSHRQQRARGFRHLVLEELDMPGTITGVAALVLINLAWNQAPIAGWSQPYVYITLILGILILAVFFVIEICYATHPLIPFNTLSSNVSFTLRAITYDWGCFGIWIYYSWQFLLVLCTESLLLATAHFSPVAISGAVAAILTGALMHRMGPPLVMLCALLAFTVGAVLIATMPVSQTYWAQTSVATLIAPFGIDMSFPAATLILSDAMPRRHQGIAASLVSTVVNYSISIALGFAGTVDVNVNNRGLAEADVLKGYRGALYMAIGLARFGVAICVAFLVKTKAQRKRLVMDQGKPEAQIDYSDLAFLPVIPV</sequence>
<keyword evidence="2 6" id="KW-0812">Transmembrane</keyword>
<feature type="transmembrane region" description="Helical" evidence="6">
    <location>
        <begin position="152"/>
        <end position="173"/>
    </location>
</feature>
<name>A0ABY0GVH9_9PEZI</name>
<evidence type="ECO:0000256" key="6">
    <source>
        <dbReference type="SAM" id="Phobius"/>
    </source>
</evidence>
<dbReference type="CDD" id="cd17476">
    <property type="entry name" value="MFS_Amf1_MDR_like"/>
    <property type="match status" value="1"/>
</dbReference>
<evidence type="ECO:0000259" key="7">
    <source>
        <dbReference type="PROSITE" id="PS50850"/>
    </source>
</evidence>
<feature type="region of interest" description="Disordered" evidence="5">
    <location>
        <begin position="1"/>
        <end position="37"/>
    </location>
</feature>
<dbReference type="Gene3D" id="1.20.1250.20">
    <property type="entry name" value="MFS general substrate transporter like domains"/>
    <property type="match status" value="1"/>
</dbReference>
<dbReference type="Gene3D" id="1.20.1720.10">
    <property type="entry name" value="Multidrug resistance protein D"/>
    <property type="match status" value="1"/>
</dbReference>
<feature type="transmembrane region" description="Helical" evidence="6">
    <location>
        <begin position="358"/>
        <end position="379"/>
    </location>
</feature>
<feature type="transmembrane region" description="Helical" evidence="6">
    <location>
        <begin position="454"/>
        <end position="476"/>
    </location>
</feature>
<comment type="caution">
    <text evidence="8">The sequence shown here is derived from an EMBL/GenBank/DDBJ whole genome shotgun (WGS) entry which is preliminary data.</text>
</comment>
<feature type="compositionally biased region" description="Basic and acidic residues" evidence="5">
    <location>
        <begin position="8"/>
        <end position="19"/>
    </location>
</feature>
<keyword evidence="3 6" id="KW-1133">Transmembrane helix</keyword>
<protein>
    <recommendedName>
        <fullName evidence="7">Major facilitator superfamily (MFS) profile domain-containing protein</fullName>
    </recommendedName>
</protein>
<dbReference type="PANTHER" id="PTHR42718:SF1">
    <property type="entry name" value="LOW AFFINITY AMMONIUM TRANSPORTER"/>
    <property type="match status" value="1"/>
</dbReference>
<dbReference type="InterPro" id="IPR020846">
    <property type="entry name" value="MFS_dom"/>
</dbReference>
<feature type="transmembrane region" description="Helical" evidence="6">
    <location>
        <begin position="328"/>
        <end position="346"/>
    </location>
</feature>
<dbReference type="Pfam" id="PF07690">
    <property type="entry name" value="MFS_1"/>
    <property type="match status" value="1"/>
</dbReference>
<feature type="domain" description="Major facilitator superfamily (MFS) profile" evidence="7">
    <location>
        <begin position="55"/>
        <end position="520"/>
    </location>
</feature>
<feature type="compositionally biased region" description="Polar residues" evidence="5">
    <location>
        <begin position="22"/>
        <end position="37"/>
    </location>
</feature>
<evidence type="ECO:0000256" key="5">
    <source>
        <dbReference type="SAM" id="MobiDB-lite"/>
    </source>
</evidence>
<evidence type="ECO:0000256" key="1">
    <source>
        <dbReference type="ARBA" id="ARBA00004141"/>
    </source>
</evidence>
<dbReference type="PANTHER" id="PTHR42718">
    <property type="entry name" value="MAJOR FACILITATOR SUPERFAMILY MULTIDRUG TRANSPORTER MFSC"/>
    <property type="match status" value="1"/>
</dbReference>
<evidence type="ECO:0000256" key="2">
    <source>
        <dbReference type="ARBA" id="ARBA00022692"/>
    </source>
</evidence>
<feature type="transmembrane region" description="Helical" evidence="6">
    <location>
        <begin position="125"/>
        <end position="146"/>
    </location>
</feature>
<evidence type="ECO:0000256" key="3">
    <source>
        <dbReference type="ARBA" id="ARBA00022989"/>
    </source>
</evidence>
<feature type="transmembrane region" description="Helical" evidence="6">
    <location>
        <begin position="185"/>
        <end position="209"/>
    </location>
</feature>
<comment type="subcellular location">
    <subcellularLocation>
        <location evidence="1">Membrane</location>
        <topology evidence="1">Multi-pass membrane protein</topology>
    </subcellularLocation>
</comment>
<dbReference type="PROSITE" id="PS50850">
    <property type="entry name" value="MFS"/>
    <property type="match status" value="1"/>
</dbReference>
<dbReference type="Proteomes" id="UP000294003">
    <property type="component" value="Unassembled WGS sequence"/>
</dbReference>
<evidence type="ECO:0000256" key="4">
    <source>
        <dbReference type="ARBA" id="ARBA00023136"/>
    </source>
</evidence>
<feature type="transmembrane region" description="Helical" evidence="6">
    <location>
        <begin position="46"/>
        <end position="65"/>
    </location>
</feature>
<evidence type="ECO:0000313" key="9">
    <source>
        <dbReference type="Proteomes" id="UP000294003"/>
    </source>
</evidence>
<accession>A0ABY0GVH9</accession>
<feature type="transmembrane region" description="Helical" evidence="6">
    <location>
        <begin position="289"/>
        <end position="307"/>
    </location>
</feature>
<dbReference type="SUPFAM" id="SSF103473">
    <property type="entry name" value="MFS general substrate transporter"/>
    <property type="match status" value="2"/>
</dbReference>
<feature type="transmembrane region" description="Helical" evidence="6">
    <location>
        <begin position="258"/>
        <end position="277"/>
    </location>
</feature>
<feature type="transmembrane region" description="Helical" evidence="6">
    <location>
        <begin position="416"/>
        <end position="442"/>
    </location>
</feature>
<feature type="transmembrane region" description="Helical" evidence="6">
    <location>
        <begin position="215"/>
        <end position="237"/>
    </location>
</feature>
<organism evidence="8 9">
    <name type="scientific">Monosporascus cannonballus</name>
    <dbReference type="NCBI Taxonomy" id="155416"/>
    <lineage>
        <taxon>Eukaryota</taxon>
        <taxon>Fungi</taxon>
        <taxon>Dikarya</taxon>
        <taxon>Ascomycota</taxon>
        <taxon>Pezizomycotina</taxon>
        <taxon>Sordariomycetes</taxon>
        <taxon>Xylariomycetidae</taxon>
        <taxon>Xylariales</taxon>
        <taxon>Xylariales incertae sedis</taxon>
        <taxon>Monosporascus</taxon>
    </lineage>
</organism>
<feature type="transmembrane region" description="Helical" evidence="6">
    <location>
        <begin position="496"/>
        <end position="517"/>
    </location>
</feature>
<keyword evidence="4 6" id="KW-0472">Membrane</keyword>
<keyword evidence="9" id="KW-1185">Reference proteome</keyword>
<feature type="transmembrane region" description="Helical" evidence="6">
    <location>
        <begin position="391"/>
        <end position="410"/>
    </location>
</feature>
<dbReference type="InterPro" id="IPR011701">
    <property type="entry name" value="MFS"/>
</dbReference>